<dbReference type="InterPro" id="IPR000073">
    <property type="entry name" value="AB_hydrolase_1"/>
</dbReference>
<dbReference type="EMBL" id="BIFT01000002">
    <property type="protein sequence ID" value="GCE29761.1"/>
    <property type="molecule type" value="Genomic_DNA"/>
</dbReference>
<proteinExistence type="inferred from homology"/>
<protein>
    <submittedName>
        <fullName evidence="4">Proline iminopeptidase</fullName>
    </submittedName>
</protein>
<evidence type="ECO:0000313" key="4">
    <source>
        <dbReference type="EMBL" id="GCE29761.1"/>
    </source>
</evidence>
<dbReference type="InterPro" id="IPR002410">
    <property type="entry name" value="Peptidase_S33"/>
</dbReference>
<keyword evidence="5" id="KW-1185">Reference proteome</keyword>
<dbReference type="GO" id="GO:0006508">
    <property type="term" value="P:proteolysis"/>
    <property type="evidence" value="ECO:0007669"/>
    <property type="project" value="InterPro"/>
</dbReference>
<dbReference type="InterPro" id="IPR029058">
    <property type="entry name" value="AB_hydrolase_fold"/>
</dbReference>
<evidence type="ECO:0000313" key="5">
    <source>
        <dbReference type="Proteomes" id="UP000287171"/>
    </source>
</evidence>
<dbReference type="SUPFAM" id="SSF53474">
    <property type="entry name" value="alpha/beta-Hydrolases"/>
    <property type="match status" value="1"/>
</dbReference>
<dbReference type="GO" id="GO:0004177">
    <property type="term" value="F:aminopeptidase activity"/>
    <property type="evidence" value="ECO:0007669"/>
    <property type="project" value="UniProtKB-EC"/>
</dbReference>
<comment type="caution">
    <text evidence="4">The sequence shown here is derived from an EMBL/GenBank/DDBJ whole genome shotgun (WGS) entry which is preliminary data.</text>
</comment>
<dbReference type="Gene3D" id="3.40.50.1820">
    <property type="entry name" value="alpha/beta hydrolase"/>
    <property type="match status" value="1"/>
</dbReference>
<dbReference type="OrthoDB" id="53505at2"/>
<comment type="similarity">
    <text evidence="1">Belongs to the peptidase S33 family.</text>
</comment>
<dbReference type="PANTHER" id="PTHR43798">
    <property type="entry name" value="MONOACYLGLYCEROL LIPASE"/>
    <property type="match status" value="1"/>
</dbReference>
<gene>
    <name evidence="4" type="primary">pip</name>
    <name evidence="4" type="ORF">KDA_52450</name>
</gene>
<organism evidence="4 5">
    <name type="scientific">Dictyobacter alpinus</name>
    <dbReference type="NCBI Taxonomy" id="2014873"/>
    <lineage>
        <taxon>Bacteria</taxon>
        <taxon>Bacillati</taxon>
        <taxon>Chloroflexota</taxon>
        <taxon>Ktedonobacteria</taxon>
        <taxon>Ktedonobacterales</taxon>
        <taxon>Dictyobacteraceae</taxon>
        <taxon>Dictyobacter</taxon>
    </lineage>
</organism>
<evidence type="ECO:0000259" key="3">
    <source>
        <dbReference type="Pfam" id="PF00561"/>
    </source>
</evidence>
<dbReference type="RefSeq" id="WP_126629969.1">
    <property type="nucleotide sequence ID" value="NZ_BIFT01000002.1"/>
</dbReference>
<reference evidence="5" key="1">
    <citation type="submission" date="2018-12" db="EMBL/GenBank/DDBJ databases">
        <title>Tengunoibacter tsumagoiensis gen. nov., sp. nov., Dictyobacter kobayashii sp. nov., D. alpinus sp. nov., and D. joshuensis sp. nov. and description of Dictyobacteraceae fam. nov. within the order Ktedonobacterales isolated from Tengu-no-mugimeshi.</title>
        <authorList>
            <person name="Wang C.M."/>
            <person name="Zheng Y."/>
            <person name="Sakai Y."/>
            <person name="Toyoda A."/>
            <person name="Minakuchi Y."/>
            <person name="Abe K."/>
            <person name="Yokota A."/>
            <person name="Yabe S."/>
        </authorList>
    </citation>
    <scope>NUCLEOTIDE SEQUENCE [LARGE SCALE GENOMIC DNA]</scope>
    <source>
        <strain evidence="5">Uno16</strain>
    </source>
</reference>
<accession>A0A402BEA3</accession>
<sequence>MQRSEIVGVLDGSLWTTRQGNGPALVCCHGGPGLWDYLAPVAEMIDDLMTVYRYDQRACGRSTGEPPYDVATAVADLEALRDHWDLPQWIVLGHSWGATLALAYSLANPSRVRALIYLCGTGIDMSWKEEYHRNQDALLTPSEHRQLADLRAQLSVAQGAEFDAVERAYCELSWSTDIADRSRARELARQLFVDGLHINFHVNRVLGKDGDRFTQQPTMIGQLATLRIPTLVIHGALDPRPARVSQHFAKLVPSASYLELPHVGHLPWIERPDLLRGALRPFLTRLF</sequence>
<dbReference type="PANTHER" id="PTHR43798:SF33">
    <property type="entry name" value="HYDROLASE, PUTATIVE (AFU_ORTHOLOGUE AFUA_2G14860)-RELATED"/>
    <property type="match status" value="1"/>
</dbReference>
<evidence type="ECO:0000256" key="1">
    <source>
        <dbReference type="ARBA" id="ARBA00010088"/>
    </source>
</evidence>
<dbReference type="PRINTS" id="PR00793">
    <property type="entry name" value="PROAMNOPTASE"/>
</dbReference>
<name>A0A402BEA3_9CHLR</name>
<evidence type="ECO:0000256" key="2">
    <source>
        <dbReference type="ARBA" id="ARBA00022801"/>
    </source>
</evidence>
<dbReference type="Pfam" id="PF00561">
    <property type="entry name" value="Abhydrolase_1"/>
    <property type="match status" value="1"/>
</dbReference>
<dbReference type="AlphaFoldDB" id="A0A402BEA3"/>
<dbReference type="InterPro" id="IPR050266">
    <property type="entry name" value="AB_hydrolase_sf"/>
</dbReference>
<dbReference type="Proteomes" id="UP000287171">
    <property type="component" value="Unassembled WGS sequence"/>
</dbReference>
<keyword evidence="2" id="KW-0378">Hydrolase</keyword>
<dbReference type="GO" id="GO:0016020">
    <property type="term" value="C:membrane"/>
    <property type="evidence" value="ECO:0007669"/>
    <property type="project" value="TreeGrafter"/>
</dbReference>
<feature type="domain" description="AB hydrolase-1" evidence="3">
    <location>
        <begin position="23"/>
        <end position="272"/>
    </location>
</feature>